<feature type="region of interest" description="Disordered" evidence="1">
    <location>
        <begin position="1"/>
        <end position="89"/>
    </location>
</feature>
<keyword evidence="3" id="KW-1185">Reference proteome</keyword>
<sequence>MATSRMGSTLQPPSLNHRRKNGLDTHSSSNIGNSSSTSIDGKASSSSKRPTTPTNAGASRPGGRSVASPGARRESPAKPVQQSPHSPVLGNIILTPSLSDLATGAGKALGGTLGSLGSKLDIAILLAQARHATSAGQHIPPEVESLRGLWRKVDLQIDQLDWEQHGAF</sequence>
<gene>
    <name evidence="2" type="ORF">BCR44DRAFT_1225752</name>
</gene>
<dbReference type="EMBL" id="MCFL01000041">
    <property type="protein sequence ID" value="ORZ32849.1"/>
    <property type="molecule type" value="Genomic_DNA"/>
</dbReference>
<name>A0A1Y2HE69_9FUNG</name>
<reference evidence="2 3" key="1">
    <citation type="submission" date="2016-07" db="EMBL/GenBank/DDBJ databases">
        <title>Pervasive Adenine N6-methylation of Active Genes in Fungi.</title>
        <authorList>
            <consortium name="DOE Joint Genome Institute"/>
            <person name="Mondo S.J."/>
            <person name="Dannebaum R.O."/>
            <person name="Kuo R.C."/>
            <person name="Labutti K."/>
            <person name="Haridas S."/>
            <person name="Kuo A."/>
            <person name="Salamov A."/>
            <person name="Ahrendt S.R."/>
            <person name="Lipzen A."/>
            <person name="Sullivan W."/>
            <person name="Andreopoulos W.B."/>
            <person name="Clum A."/>
            <person name="Lindquist E."/>
            <person name="Daum C."/>
            <person name="Ramamoorthy G.K."/>
            <person name="Gryganskyi A."/>
            <person name="Culley D."/>
            <person name="Magnuson J.K."/>
            <person name="James T.Y."/>
            <person name="O'Malley M.A."/>
            <person name="Stajich J.E."/>
            <person name="Spatafora J.W."/>
            <person name="Visel A."/>
            <person name="Grigoriev I.V."/>
        </authorList>
    </citation>
    <scope>NUCLEOTIDE SEQUENCE [LARGE SCALE GENOMIC DNA]</scope>
    <source>
        <strain evidence="2 3">PL171</strain>
    </source>
</reference>
<organism evidence="2 3">
    <name type="scientific">Catenaria anguillulae PL171</name>
    <dbReference type="NCBI Taxonomy" id="765915"/>
    <lineage>
        <taxon>Eukaryota</taxon>
        <taxon>Fungi</taxon>
        <taxon>Fungi incertae sedis</taxon>
        <taxon>Blastocladiomycota</taxon>
        <taxon>Blastocladiomycetes</taxon>
        <taxon>Blastocladiales</taxon>
        <taxon>Catenariaceae</taxon>
        <taxon>Catenaria</taxon>
    </lineage>
</organism>
<feature type="compositionally biased region" description="Polar residues" evidence="1">
    <location>
        <begin position="43"/>
        <end position="57"/>
    </location>
</feature>
<evidence type="ECO:0000313" key="2">
    <source>
        <dbReference type="EMBL" id="ORZ32849.1"/>
    </source>
</evidence>
<feature type="compositionally biased region" description="Polar residues" evidence="1">
    <location>
        <begin position="1"/>
        <end position="14"/>
    </location>
</feature>
<evidence type="ECO:0000256" key="1">
    <source>
        <dbReference type="SAM" id="MobiDB-lite"/>
    </source>
</evidence>
<protein>
    <submittedName>
        <fullName evidence="2">Uncharacterized protein</fullName>
    </submittedName>
</protein>
<comment type="caution">
    <text evidence="2">The sequence shown here is derived from an EMBL/GenBank/DDBJ whole genome shotgun (WGS) entry which is preliminary data.</text>
</comment>
<accession>A0A1Y2HE69</accession>
<proteinExistence type="predicted"/>
<evidence type="ECO:0000313" key="3">
    <source>
        <dbReference type="Proteomes" id="UP000193411"/>
    </source>
</evidence>
<feature type="compositionally biased region" description="Low complexity" evidence="1">
    <location>
        <begin position="24"/>
        <end position="41"/>
    </location>
</feature>
<dbReference type="Proteomes" id="UP000193411">
    <property type="component" value="Unassembled WGS sequence"/>
</dbReference>
<dbReference type="AlphaFoldDB" id="A0A1Y2HE69"/>